<name>A0AA88D4H5_FICCA</name>
<feature type="region of interest" description="Disordered" evidence="1">
    <location>
        <begin position="1"/>
        <end position="49"/>
    </location>
</feature>
<evidence type="ECO:0000313" key="2">
    <source>
        <dbReference type="EMBL" id="GMN41172.1"/>
    </source>
</evidence>
<keyword evidence="3" id="KW-1185">Reference proteome</keyword>
<evidence type="ECO:0000256" key="1">
    <source>
        <dbReference type="SAM" id="MobiDB-lite"/>
    </source>
</evidence>
<accession>A0AA88D4H5</accession>
<dbReference type="EMBL" id="BTGU01000012">
    <property type="protein sequence ID" value="GMN41172.1"/>
    <property type="molecule type" value="Genomic_DNA"/>
</dbReference>
<sequence length="135" mass="15941">MVLTATRPPWGKRSRRSSRFADMGSSNQQRRAPHTSSTCKIQETQTKNNNPRLAIEMRWPLQHPRQRNIARDHDSSRREDRFEIRNLRLCRTRRCSLRRLRDVQWRRRSLIGTARAAVATSTGGHRRVQARDTVE</sequence>
<reference evidence="2" key="1">
    <citation type="submission" date="2023-07" db="EMBL/GenBank/DDBJ databases">
        <title>draft genome sequence of fig (Ficus carica).</title>
        <authorList>
            <person name="Takahashi T."/>
            <person name="Nishimura K."/>
        </authorList>
    </citation>
    <scope>NUCLEOTIDE SEQUENCE</scope>
</reference>
<evidence type="ECO:0000313" key="3">
    <source>
        <dbReference type="Proteomes" id="UP001187192"/>
    </source>
</evidence>
<protein>
    <submittedName>
        <fullName evidence="2">Uncharacterized protein</fullName>
    </submittedName>
</protein>
<gene>
    <name evidence="2" type="ORF">TIFTF001_010398</name>
</gene>
<organism evidence="2 3">
    <name type="scientific">Ficus carica</name>
    <name type="common">Common fig</name>
    <dbReference type="NCBI Taxonomy" id="3494"/>
    <lineage>
        <taxon>Eukaryota</taxon>
        <taxon>Viridiplantae</taxon>
        <taxon>Streptophyta</taxon>
        <taxon>Embryophyta</taxon>
        <taxon>Tracheophyta</taxon>
        <taxon>Spermatophyta</taxon>
        <taxon>Magnoliopsida</taxon>
        <taxon>eudicotyledons</taxon>
        <taxon>Gunneridae</taxon>
        <taxon>Pentapetalae</taxon>
        <taxon>rosids</taxon>
        <taxon>fabids</taxon>
        <taxon>Rosales</taxon>
        <taxon>Moraceae</taxon>
        <taxon>Ficeae</taxon>
        <taxon>Ficus</taxon>
    </lineage>
</organism>
<feature type="region of interest" description="Disordered" evidence="1">
    <location>
        <begin position="116"/>
        <end position="135"/>
    </location>
</feature>
<dbReference type="AlphaFoldDB" id="A0AA88D4H5"/>
<feature type="compositionally biased region" description="Polar residues" evidence="1">
    <location>
        <begin position="24"/>
        <end position="49"/>
    </location>
</feature>
<dbReference type="Proteomes" id="UP001187192">
    <property type="component" value="Unassembled WGS sequence"/>
</dbReference>
<comment type="caution">
    <text evidence="2">The sequence shown here is derived from an EMBL/GenBank/DDBJ whole genome shotgun (WGS) entry which is preliminary data.</text>
</comment>
<proteinExistence type="predicted"/>